<dbReference type="PANTHER" id="PTHR46164">
    <property type="entry name" value="ATF6, ISOFORM C"/>
    <property type="match status" value="1"/>
</dbReference>
<reference evidence="10" key="2">
    <citation type="submission" date="2025-08" db="UniProtKB">
        <authorList>
            <consortium name="Ensembl"/>
        </authorList>
    </citation>
    <scope>IDENTIFICATION</scope>
</reference>
<accession>A0A3Q1IN80</accession>
<dbReference type="SUPFAM" id="SSF57959">
    <property type="entry name" value="Leucine zipper domain"/>
    <property type="match status" value="1"/>
</dbReference>
<dbReference type="GO" id="GO:0030968">
    <property type="term" value="P:endoplasmic reticulum unfolded protein response"/>
    <property type="evidence" value="ECO:0007669"/>
    <property type="project" value="Ensembl"/>
</dbReference>
<evidence type="ECO:0000256" key="8">
    <source>
        <dbReference type="SAM" id="MobiDB-lite"/>
    </source>
</evidence>
<evidence type="ECO:0000313" key="10">
    <source>
        <dbReference type="Ensembl" id="ENSATEP00000005611.2"/>
    </source>
</evidence>
<dbReference type="GO" id="GO:0000981">
    <property type="term" value="F:DNA-binding transcription factor activity, RNA polymerase II-specific"/>
    <property type="evidence" value="ECO:0007669"/>
    <property type="project" value="TreeGrafter"/>
</dbReference>
<keyword evidence="7" id="KW-0175">Coiled coil</keyword>
<evidence type="ECO:0000313" key="11">
    <source>
        <dbReference type="Proteomes" id="UP000265040"/>
    </source>
</evidence>
<dbReference type="OrthoDB" id="644067at2759"/>
<evidence type="ECO:0000256" key="5">
    <source>
        <dbReference type="ARBA" id="ARBA00023163"/>
    </source>
</evidence>
<comment type="subcellular location">
    <subcellularLocation>
        <location evidence="1">Membrane</location>
        <topology evidence="1">Single-pass membrane protein</topology>
    </subcellularLocation>
</comment>
<dbReference type="Pfam" id="PF00170">
    <property type="entry name" value="bZIP_1"/>
    <property type="match status" value="1"/>
</dbReference>
<evidence type="ECO:0000256" key="7">
    <source>
        <dbReference type="SAM" id="Coils"/>
    </source>
</evidence>
<dbReference type="SMART" id="SM00338">
    <property type="entry name" value="BRLZ"/>
    <property type="match status" value="1"/>
</dbReference>
<keyword evidence="4" id="KW-0238">DNA-binding</keyword>
<name>A0A3Q1IN80_ANATE</name>
<dbReference type="InterPro" id="IPR046347">
    <property type="entry name" value="bZIP_sf"/>
</dbReference>
<keyword evidence="5" id="KW-0804">Transcription</keyword>
<reference evidence="10" key="1">
    <citation type="submission" date="2021-04" db="EMBL/GenBank/DDBJ databases">
        <authorList>
            <consortium name="Wellcome Sanger Institute Data Sharing"/>
        </authorList>
    </citation>
    <scope>NUCLEOTIDE SEQUENCE [LARGE SCALE GENOMIC DNA]</scope>
</reference>
<dbReference type="GeneTree" id="ENSGT00940000159221"/>
<dbReference type="AlphaFoldDB" id="A0A3Q1IN80"/>
<protein>
    <recommendedName>
        <fullName evidence="9">BZIP domain-containing protein</fullName>
    </recommendedName>
</protein>
<reference evidence="10" key="3">
    <citation type="submission" date="2025-09" db="UniProtKB">
        <authorList>
            <consortium name="Ensembl"/>
        </authorList>
    </citation>
    <scope>IDENTIFICATION</scope>
</reference>
<dbReference type="PANTHER" id="PTHR46164:SF1">
    <property type="entry name" value="CYCLIC AMP-DEPENDENT TRANSCRIPTION FACTOR ATF-6 ALPHA"/>
    <property type="match status" value="1"/>
</dbReference>
<dbReference type="GO" id="GO:0001666">
    <property type="term" value="P:response to hypoxia"/>
    <property type="evidence" value="ECO:0007669"/>
    <property type="project" value="Ensembl"/>
</dbReference>
<keyword evidence="6" id="KW-0539">Nucleus</keyword>
<feature type="coiled-coil region" evidence="7">
    <location>
        <begin position="313"/>
        <end position="347"/>
    </location>
</feature>
<evidence type="ECO:0000256" key="4">
    <source>
        <dbReference type="ARBA" id="ARBA00023125"/>
    </source>
</evidence>
<evidence type="ECO:0000256" key="3">
    <source>
        <dbReference type="ARBA" id="ARBA00023015"/>
    </source>
</evidence>
<dbReference type="InterPro" id="IPR051882">
    <property type="entry name" value="ATF_bZIP_TF"/>
</dbReference>
<gene>
    <name evidence="10" type="primary">ATF6</name>
</gene>
<dbReference type="GO" id="GO:0016020">
    <property type="term" value="C:membrane"/>
    <property type="evidence" value="ECO:0007669"/>
    <property type="project" value="UniProtKB-SubCell"/>
</dbReference>
<comment type="similarity">
    <text evidence="2">Belongs to the bZIP family. ATF subfamily.</text>
</comment>
<feature type="domain" description="BZIP" evidence="9">
    <location>
        <begin position="288"/>
        <end position="351"/>
    </location>
</feature>
<dbReference type="GO" id="GO:0000978">
    <property type="term" value="F:RNA polymerase II cis-regulatory region sequence-specific DNA binding"/>
    <property type="evidence" value="ECO:0007669"/>
    <property type="project" value="TreeGrafter"/>
</dbReference>
<dbReference type="Ensembl" id="ENSATET00000005702.2">
    <property type="protein sequence ID" value="ENSATEP00000005611.2"/>
    <property type="gene ID" value="ENSATEG00000003924.3"/>
</dbReference>
<dbReference type="PROSITE" id="PS50217">
    <property type="entry name" value="BZIP"/>
    <property type="match status" value="1"/>
</dbReference>
<keyword evidence="3" id="KW-0805">Transcription regulation</keyword>
<dbReference type="FunCoup" id="A0A3Q1IN80">
    <property type="interactions" value="1174"/>
</dbReference>
<evidence type="ECO:0000256" key="1">
    <source>
        <dbReference type="ARBA" id="ARBA00004167"/>
    </source>
</evidence>
<keyword evidence="11" id="KW-1185">Reference proteome</keyword>
<evidence type="ECO:0000256" key="6">
    <source>
        <dbReference type="ARBA" id="ARBA00023242"/>
    </source>
</evidence>
<feature type="region of interest" description="Disordered" evidence="8">
    <location>
        <begin position="118"/>
        <end position="138"/>
    </location>
</feature>
<dbReference type="InParanoid" id="A0A3Q1IN80"/>
<feature type="region of interest" description="Disordered" evidence="8">
    <location>
        <begin position="275"/>
        <end position="302"/>
    </location>
</feature>
<dbReference type="GO" id="GO:0005634">
    <property type="term" value="C:nucleus"/>
    <property type="evidence" value="ECO:0007669"/>
    <property type="project" value="TreeGrafter"/>
</dbReference>
<dbReference type="STRING" id="64144.ENSATEP00000005611"/>
<dbReference type="Gene3D" id="1.20.5.170">
    <property type="match status" value="1"/>
</dbReference>
<evidence type="ECO:0000256" key="2">
    <source>
        <dbReference type="ARBA" id="ARBA00009050"/>
    </source>
</evidence>
<evidence type="ECO:0000259" key="9">
    <source>
        <dbReference type="PROSITE" id="PS50217"/>
    </source>
</evidence>
<dbReference type="Proteomes" id="UP000265040">
    <property type="component" value="Chromosome 4"/>
</dbReference>
<proteinExistence type="inferred from homology"/>
<dbReference type="InterPro" id="IPR004827">
    <property type="entry name" value="bZIP"/>
</dbReference>
<sequence length="713" mass="79034">MSADLMLDLENQPYPVMDNETDIISIDQGGEWDISLFDELDNLGDADELLEALENAGYVSDCPDLGFDIDIPLWNEVDRSSTCTDGEVSVDSLSPAHTLSSVPSPASVEALSPYSLQDEALSPQSQPSPISVCSDSSGFSEISLPPKKAPKRTSQAVRAKPTQLIKRPIQIGPKVSIQPKPLITAVPLAPAAASLQAKTIIIQPLQTTVLPVVKPAPVNIQPAPPPGCPIVFSQASQLLQVQTPQAITGNVVTMSTLSQDRPVPVSVPAPPVVSVTLQTPSSDDDSKLSQRQQRMIKNRESASLSRKKKKEYLLSLEARLKVALSENEALKCENGNLKKQLEGLLSENTVLKTTSPKRRAVCLMVVLVFVMLNVGPMSLFQGGPGSKLEVGSMQHNGRRLLEFSSETETKDAMAYESLDSGPSEMTDSSEDKALMVVKDPIYLRPPPPCQPPVNRTKCIELTHELRGWVHRHEVQQTKVRRMSNSNHKPTRTFLKTANKEAAQIVTVQYTKTTEEKNPGSELQVYYAPYHTYGDFFDELNRRGDTFYVVSFRRDHLLLPATNHNKGSRPKMSVVLPAMNINDSIIRDKEFEVMMQIDCEVTDTRILHIRSSTIPPLLRVNNTETFYQPSPSDNHAVPPVGVHLRYYYLLNKTQDETSLTVHEVYFKADVLPLYVCELMCSAEIHVVKTLSVLYLDLIRYFVTGSAETLLVWHC</sequence>
<dbReference type="CDD" id="cd14700">
    <property type="entry name" value="bZIP_ATF6"/>
    <property type="match status" value="1"/>
</dbReference>
<feature type="compositionally biased region" description="Polar residues" evidence="8">
    <location>
        <begin position="122"/>
        <end position="138"/>
    </location>
</feature>
<organism evidence="10 11">
    <name type="scientific">Anabas testudineus</name>
    <name type="common">Climbing perch</name>
    <name type="synonym">Anthias testudineus</name>
    <dbReference type="NCBI Taxonomy" id="64144"/>
    <lineage>
        <taxon>Eukaryota</taxon>
        <taxon>Metazoa</taxon>
        <taxon>Chordata</taxon>
        <taxon>Craniata</taxon>
        <taxon>Vertebrata</taxon>
        <taxon>Euteleostomi</taxon>
        <taxon>Actinopterygii</taxon>
        <taxon>Neopterygii</taxon>
        <taxon>Teleostei</taxon>
        <taxon>Neoteleostei</taxon>
        <taxon>Acanthomorphata</taxon>
        <taxon>Anabantaria</taxon>
        <taxon>Anabantiformes</taxon>
        <taxon>Anabantoidei</taxon>
        <taxon>Anabantidae</taxon>
        <taxon>Anabas</taxon>
    </lineage>
</organism>